<sequence>MHKIKRTTPFISQSYLNSSHVITQLLNKSKIYISRYICDYKQDQKLYTRHYYANTKISKKENMDRYLNKTEEIIFSFMDGFTDGCICGNVIILCLINI</sequence>
<dbReference type="EMBL" id="MH046811">
    <property type="protein sequence ID" value="UFX99744.1"/>
    <property type="molecule type" value="Genomic_DNA"/>
</dbReference>
<evidence type="ECO:0000313" key="1">
    <source>
        <dbReference type="EMBL" id="UFX99744.1"/>
    </source>
</evidence>
<organism evidence="1">
    <name type="scientific">Megavirus baoshan</name>
    <dbReference type="NCBI Taxonomy" id="2496520"/>
    <lineage>
        <taxon>Viruses</taxon>
        <taxon>Varidnaviria</taxon>
        <taxon>Bamfordvirae</taxon>
        <taxon>Nucleocytoviricota</taxon>
        <taxon>Megaviricetes</taxon>
        <taxon>Imitervirales</taxon>
        <taxon>Mimiviridae</taxon>
        <taxon>Megamimivirinae</taxon>
        <taxon>Megavirus</taxon>
        <taxon>Megavirus baoshanense</taxon>
    </lineage>
</organism>
<name>A0A8K1W678_9VIRU</name>
<protein>
    <submittedName>
        <fullName evidence="1">Uncharacterized protein</fullName>
    </submittedName>
</protein>
<proteinExistence type="predicted"/>
<accession>A0A8K1W678</accession>
<reference evidence="1" key="1">
    <citation type="submission" date="2018-03" db="EMBL/GenBank/DDBJ databases">
        <title>Draft genome sequences of Megaviruse, new member of the family Mimiviridae isolated from water in Shanghai, China.</title>
        <authorList>
            <person name="Xia Y."/>
        </authorList>
    </citation>
    <scope>NUCLEOTIDE SEQUENCE</scope>
    <source>
        <strain evidence="1">SH</strain>
    </source>
</reference>
<gene>
    <name evidence="1" type="ORF">Mb0151</name>
</gene>